<dbReference type="EMBL" id="KK784873">
    <property type="protein sequence ID" value="KDO85490.1"/>
    <property type="molecule type" value="Genomic_DNA"/>
</dbReference>
<feature type="domain" description="Phytocyanin" evidence="7">
    <location>
        <begin position="18"/>
        <end position="116"/>
    </location>
</feature>
<dbReference type="CDD" id="cd04216">
    <property type="entry name" value="Phytocyanin"/>
    <property type="match status" value="1"/>
</dbReference>
<keyword evidence="5" id="KW-1133">Transmembrane helix</keyword>
<evidence type="ECO:0000259" key="7">
    <source>
        <dbReference type="PROSITE" id="PS51485"/>
    </source>
</evidence>
<dbReference type="SMR" id="A0A067H3I9"/>
<evidence type="ECO:0000256" key="1">
    <source>
        <dbReference type="ARBA" id="ARBA00022723"/>
    </source>
</evidence>
<dbReference type="Gene3D" id="2.60.40.420">
    <property type="entry name" value="Cupredoxins - blue copper proteins"/>
    <property type="match status" value="1"/>
</dbReference>
<feature type="signal peptide" evidence="6">
    <location>
        <begin position="1"/>
        <end position="17"/>
    </location>
</feature>
<sequence>MATALLILLLVAPAVYAVEYTVGDTSGWTQGFDYTSWVSGKTFKVGDVLVFNYGGLHKVDRVSESDYNNCASSNALESHDDGNTRINLKAPGTQYFICPTAGHCPGGMKLAVTVVAASPPGTNTPSGSPPSTPATTGTPPSTTSSPPNGAACFFCSLYYNVMAVLFSFLVVAVMG</sequence>
<keyword evidence="3" id="KW-0325">Glycoprotein</keyword>
<keyword evidence="2" id="KW-0186">Copper</keyword>
<dbReference type="STRING" id="2711.A0A067H3I9"/>
<dbReference type="InterPro" id="IPR008972">
    <property type="entry name" value="Cupredoxin"/>
</dbReference>
<dbReference type="SUPFAM" id="SSF49503">
    <property type="entry name" value="Cupredoxins"/>
    <property type="match status" value="1"/>
</dbReference>
<keyword evidence="1" id="KW-0479">Metal-binding</keyword>
<organism evidence="8 9">
    <name type="scientific">Citrus sinensis</name>
    <name type="common">Sweet orange</name>
    <name type="synonym">Citrus aurantium var. sinensis</name>
    <dbReference type="NCBI Taxonomy" id="2711"/>
    <lineage>
        <taxon>Eukaryota</taxon>
        <taxon>Viridiplantae</taxon>
        <taxon>Streptophyta</taxon>
        <taxon>Embryophyta</taxon>
        <taxon>Tracheophyta</taxon>
        <taxon>Spermatophyta</taxon>
        <taxon>Magnoliopsida</taxon>
        <taxon>eudicotyledons</taxon>
        <taxon>Gunneridae</taxon>
        <taxon>Pentapetalae</taxon>
        <taxon>rosids</taxon>
        <taxon>malvids</taxon>
        <taxon>Sapindales</taxon>
        <taxon>Rutaceae</taxon>
        <taxon>Aurantioideae</taxon>
        <taxon>Citrus</taxon>
    </lineage>
</organism>
<dbReference type="PROSITE" id="PS51485">
    <property type="entry name" value="PHYTOCYANIN"/>
    <property type="match status" value="1"/>
</dbReference>
<dbReference type="GO" id="GO:0046872">
    <property type="term" value="F:metal ion binding"/>
    <property type="evidence" value="ECO:0007669"/>
    <property type="project" value="UniProtKB-KW"/>
</dbReference>
<dbReference type="InterPro" id="IPR003245">
    <property type="entry name" value="Phytocyanin_dom"/>
</dbReference>
<dbReference type="KEGG" id="cit:102626332"/>
<evidence type="ECO:0000313" key="8">
    <source>
        <dbReference type="EMBL" id="KDO85490.1"/>
    </source>
</evidence>
<evidence type="ECO:0000256" key="6">
    <source>
        <dbReference type="SAM" id="SignalP"/>
    </source>
</evidence>
<dbReference type="InterPro" id="IPR039391">
    <property type="entry name" value="Phytocyanin-like"/>
</dbReference>
<dbReference type="PaxDb" id="2711-XP_006464835.1"/>
<keyword evidence="5" id="KW-0472">Membrane</keyword>
<keyword evidence="9" id="KW-1185">Reference proteome</keyword>
<name>A0A067H3I9_CITSI</name>
<dbReference type="AlphaFoldDB" id="A0A067H3I9"/>
<dbReference type="eggNOG" id="ENOG502S1ER">
    <property type="taxonomic scope" value="Eukaryota"/>
</dbReference>
<dbReference type="FunFam" id="2.60.40.420:FF:000003">
    <property type="entry name" value="Blue copper"/>
    <property type="match status" value="1"/>
</dbReference>
<evidence type="ECO:0000313" key="9">
    <source>
        <dbReference type="Proteomes" id="UP000027120"/>
    </source>
</evidence>
<accession>A0A067H3I9</accession>
<proteinExistence type="predicted"/>
<protein>
    <recommendedName>
        <fullName evidence="7">Phytocyanin domain-containing protein</fullName>
    </recommendedName>
</protein>
<dbReference type="GO" id="GO:0005886">
    <property type="term" value="C:plasma membrane"/>
    <property type="evidence" value="ECO:0000318"/>
    <property type="project" value="GO_Central"/>
</dbReference>
<feature type="compositionally biased region" description="Low complexity" evidence="4">
    <location>
        <begin position="133"/>
        <end position="145"/>
    </location>
</feature>
<evidence type="ECO:0000256" key="4">
    <source>
        <dbReference type="SAM" id="MobiDB-lite"/>
    </source>
</evidence>
<reference evidence="8 9" key="1">
    <citation type="submission" date="2014-04" db="EMBL/GenBank/DDBJ databases">
        <authorList>
            <consortium name="International Citrus Genome Consortium"/>
            <person name="Gmitter F."/>
            <person name="Chen C."/>
            <person name="Farmerie W."/>
            <person name="Harkins T."/>
            <person name="Desany B."/>
            <person name="Mohiuddin M."/>
            <person name="Kodira C."/>
            <person name="Borodovsky M."/>
            <person name="Lomsadze A."/>
            <person name="Burns P."/>
            <person name="Jenkins J."/>
            <person name="Prochnik S."/>
            <person name="Shu S."/>
            <person name="Chapman J."/>
            <person name="Pitluck S."/>
            <person name="Schmutz J."/>
            <person name="Rokhsar D."/>
        </authorList>
    </citation>
    <scope>NUCLEOTIDE SEQUENCE</scope>
</reference>
<feature type="region of interest" description="Disordered" evidence="4">
    <location>
        <begin position="119"/>
        <end position="145"/>
    </location>
</feature>
<feature type="chain" id="PRO_5001638361" description="Phytocyanin domain-containing protein" evidence="6">
    <location>
        <begin position="18"/>
        <end position="175"/>
    </location>
</feature>
<keyword evidence="5" id="KW-0812">Transmembrane</keyword>
<dbReference type="Proteomes" id="UP000027120">
    <property type="component" value="Unassembled WGS sequence"/>
</dbReference>
<evidence type="ECO:0000256" key="2">
    <source>
        <dbReference type="ARBA" id="ARBA00023008"/>
    </source>
</evidence>
<gene>
    <name evidence="8" type="ORF">CISIN_1g030594mg</name>
</gene>
<evidence type="ECO:0000256" key="5">
    <source>
        <dbReference type="SAM" id="Phobius"/>
    </source>
</evidence>
<dbReference type="GO" id="GO:0009055">
    <property type="term" value="F:electron transfer activity"/>
    <property type="evidence" value="ECO:0007669"/>
    <property type="project" value="InterPro"/>
</dbReference>
<keyword evidence="6" id="KW-0732">Signal</keyword>
<feature type="transmembrane region" description="Helical" evidence="5">
    <location>
        <begin position="157"/>
        <end position="174"/>
    </location>
</feature>
<evidence type="ECO:0000256" key="3">
    <source>
        <dbReference type="ARBA" id="ARBA00023180"/>
    </source>
</evidence>
<dbReference type="Pfam" id="PF02298">
    <property type="entry name" value="Cu_bind_like"/>
    <property type="match status" value="1"/>
</dbReference>
<dbReference type="PANTHER" id="PTHR33021:SF350">
    <property type="entry name" value="UCLACYANIN-2"/>
    <property type="match status" value="1"/>
</dbReference>
<dbReference type="PANTHER" id="PTHR33021">
    <property type="entry name" value="BLUE COPPER PROTEIN"/>
    <property type="match status" value="1"/>
</dbReference>
<dbReference type="OrthoDB" id="686200at2759"/>